<keyword evidence="3" id="KW-0274">FAD</keyword>
<dbReference type="InterPro" id="IPR050281">
    <property type="entry name" value="Flavin_monoamine_oxidase"/>
</dbReference>
<dbReference type="SUPFAM" id="SSF54373">
    <property type="entry name" value="FAD-linked reductases, C-terminal domain"/>
    <property type="match status" value="1"/>
</dbReference>
<protein>
    <recommendedName>
        <fullName evidence="4">Amine oxidase domain-containing protein</fullName>
    </recommendedName>
</protein>
<dbReference type="PANTHER" id="PTHR10742:SF342">
    <property type="entry name" value="AMINE OXIDASE"/>
    <property type="match status" value="1"/>
</dbReference>
<dbReference type="Pfam" id="PF01593">
    <property type="entry name" value="Amino_oxidase"/>
    <property type="match status" value="1"/>
</dbReference>
<dbReference type="Gene3D" id="1.10.10.1620">
    <property type="match status" value="1"/>
</dbReference>
<keyword evidence="6" id="KW-1185">Reference proteome</keyword>
<feature type="domain" description="Amine oxidase" evidence="4">
    <location>
        <begin position="16"/>
        <end position="323"/>
    </location>
</feature>
<dbReference type="AlphaFoldDB" id="A0AAV6HEI7"/>
<dbReference type="Gene3D" id="1.10.405.10">
    <property type="entry name" value="Guanine Nucleotide Dissociation Inhibitor, domain 1"/>
    <property type="match status" value="1"/>
</dbReference>
<dbReference type="Gene3D" id="3.50.50.60">
    <property type="entry name" value="FAD/NAD(P)-binding domain"/>
    <property type="match status" value="1"/>
</dbReference>
<evidence type="ECO:0000256" key="2">
    <source>
        <dbReference type="ARBA" id="ARBA00022630"/>
    </source>
</evidence>
<comment type="caution">
    <text evidence="5">The sequence shown here is derived from an EMBL/GenBank/DDBJ whole genome shotgun (WGS) entry which is preliminary data.</text>
</comment>
<dbReference type="SUPFAM" id="SSF51905">
    <property type="entry name" value="FAD/NAD(P)-binding domain"/>
    <property type="match status" value="1"/>
</dbReference>
<dbReference type="GO" id="GO:0001716">
    <property type="term" value="F:L-amino-acid oxidase activity"/>
    <property type="evidence" value="ECO:0007669"/>
    <property type="project" value="TreeGrafter"/>
</dbReference>
<dbReference type="Proteomes" id="UP000823561">
    <property type="component" value="Chromosome 1"/>
</dbReference>
<evidence type="ECO:0000256" key="1">
    <source>
        <dbReference type="ARBA" id="ARBA00001974"/>
    </source>
</evidence>
<evidence type="ECO:0000256" key="3">
    <source>
        <dbReference type="ARBA" id="ARBA00022827"/>
    </source>
</evidence>
<sequence length="331" mass="37064">MVLFSQISEDVKREGCKKALKKYDSFSVKEYLVKETNLSSGALRMIGDILNENSFFYTSLIEALYLQSDIQDKIVYKELVGGFDTLPNAFYEALHCPILLNSKVKRITQSRSGATVYYQDSHQPPSLSHVTADYVLVTATAKATLFIEFEPRLSDIKMEALRSVHYSSSTKVVLSFNDKFWESDGIYGGRSITDRPARFIYYPSHGFSGKGGALLASYTCSDDASLLDGIRDEDLMRLMLDDLVKIHGEGIRSKWTGGVVKKWDLDPYSLGAFAIFTPYQKTHYASALFQSEKRIHFAGEHTALPHGWIETSMKSALRAAKNINALAVKAT</sequence>
<proteinExistence type="predicted"/>
<dbReference type="InterPro" id="IPR036188">
    <property type="entry name" value="FAD/NAD-bd_sf"/>
</dbReference>
<reference evidence="5 6" key="1">
    <citation type="submission" date="2020-10" db="EMBL/GenBank/DDBJ databases">
        <title>Chromosome-scale genome assembly of the Allis shad, Alosa alosa.</title>
        <authorList>
            <person name="Margot Z."/>
            <person name="Christophe K."/>
            <person name="Cabau C."/>
            <person name="Louis A."/>
            <person name="Berthelot C."/>
            <person name="Parey E."/>
            <person name="Roest Crollius H."/>
            <person name="Montfort J."/>
            <person name="Robinson-Rechavi M."/>
            <person name="Bucao C."/>
            <person name="Bouchez O."/>
            <person name="Gislard M."/>
            <person name="Lluch J."/>
            <person name="Milhes M."/>
            <person name="Lampietro C."/>
            <person name="Lopez Roques C."/>
            <person name="Donnadieu C."/>
            <person name="Braasch I."/>
            <person name="Desvignes T."/>
            <person name="Postlethwait J."/>
            <person name="Bobe J."/>
            <person name="Guiguen Y."/>
        </authorList>
    </citation>
    <scope>NUCLEOTIDE SEQUENCE [LARGE SCALE GENOMIC DNA]</scope>
    <source>
        <strain evidence="5">M-15738</strain>
        <tissue evidence="5">Blood</tissue>
    </source>
</reference>
<gene>
    <name evidence="5" type="ORF">AALO_G00005560</name>
</gene>
<dbReference type="EMBL" id="JADWDJ010000001">
    <property type="protein sequence ID" value="KAG5285628.1"/>
    <property type="molecule type" value="Genomic_DNA"/>
</dbReference>
<dbReference type="InterPro" id="IPR002937">
    <property type="entry name" value="Amino_oxidase"/>
</dbReference>
<dbReference type="FunFam" id="1.10.10.1620:FF:000001">
    <property type="entry name" value="Amine oxidase"/>
    <property type="match status" value="1"/>
</dbReference>
<dbReference type="FunFam" id="3.50.50.60:FF:000242">
    <property type="entry name" value="Amine oxidase"/>
    <property type="match status" value="1"/>
</dbReference>
<dbReference type="PANTHER" id="PTHR10742">
    <property type="entry name" value="FLAVIN MONOAMINE OXIDASE"/>
    <property type="match status" value="1"/>
</dbReference>
<evidence type="ECO:0000313" key="6">
    <source>
        <dbReference type="Proteomes" id="UP000823561"/>
    </source>
</evidence>
<evidence type="ECO:0000259" key="4">
    <source>
        <dbReference type="Pfam" id="PF01593"/>
    </source>
</evidence>
<organism evidence="5 6">
    <name type="scientific">Alosa alosa</name>
    <name type="common">allis shad</name>
    <dbReference type="NCBI Taxonomy" id="278164"/>
    <lineage>
        <taxon>Eukaryota</taxon>
        <taxon>Metazoa</taxon>
        <taxon>Chordata</taxon>
        <taxon>Craniata</taxon>
        <taxon>Vertebrata</taxon>
        <taxon>Euteleostomi</taxon>
        <taxon>Actinopterygii</taxon>
        <taxon>Neopterygii</taxon>
        <taxon>Teleostei</taxon>
        <taxon>Clupei</taxon>
        <taxon>Clupeiformes</taxon>
        <taxon>Clupeoidei</taxon>
        <taxon>Clupeidae</taxon>
        <taxon>Alosa</taxon>
    </lineage>
</organism>
<dbReference type="GO" id="GO:0009063">
    <property type="term" value="P:amino acid catabolic process"/>
    <property type="evidence" value="ECO:0007669"/>
    <property type="project" value="TreeGrafter"/>
</dbReference>
<dbReference type="Gene3D" id="3.30.70.2100">
    <property type="match status" value="1"/>
</dbReference>
<evidence type="ECO:0000313" key="5">
    <source>
        <dbReference type="EMBL" id="KAG5285628.1"/>
    </source>
</evidence>
<name>A0AAV6HEI7_9TELE</name>
<comment type="cofactor">
    <cofactor evidence="1">
        <name>FAD</name>
        <dbReference type="ChEBI" id="CHEBI:57692"/>
    </cofactor>
</comment>
<accession>A0AAV6HEI7</accession>
<keyword evidence="2" id="KW-0285">Flavoprotein</keyword>